<gene>
    <name evidence="2" type="ORF">B296_00038601</name>
</gene>
<accession>A0A426Y8J3</accession>
<sequence>MGSCIFILRFLRRRPSFPAGEFRYRHGAEPTPKTVESGEKGSCRSAGSATRSVGGRQQNWVSSGGKLRLRSSGLPRSVAVNYVNVGVFRTQ</sequence>
<name>A0A426Y8J3_ENSVE</name>
<feature type="compositionally biased region" description="Polar residues" evidence="1">
    <location>
        <begin position="45"/>
        <end position="60"/>
    </location>
</feature>
<feature type="region of interest" description="Disordered" evidence="1">
    <location>
        <begin position="23"/>
        <end position="60"/>
    </location>
</feature>
<comment type="caution">
    <text evidence="2">The sequence shown here is derived from an EMBL/GenBank/DDBJ whole genome shotgun (WGS) entry which is preliminary data.</text>
</comment>
<dbReference type="AlphaFoldDB" id="A0A426Y8J3"/>
<evidence type="ECO:0000313" key="3">
    <source>
        <dbReference type="Proteomes" id="UP000287651"/>
    </source>
</evidence>
<protein>
    <submittedName>
        <fullName evidence="2">Uncharacterized protein</fullName>
    </submittedName>
</protein>
<organism evidence="2 3">
    <name type="scientific">Ensete ventricosum</name>
    <name type="common">Abyssinian banana</name>
    <name type="synonym">Musa ensete</name>
    <dbReference type="NCBI Taxonomy" id="4639"/>
    <lineage>
        <taxon>Eukaryota</taxon>
        <taxon>Viridiplantae</taxon>
        <taxon>Streptophyta</taxon>
        <taxon>Embryophyta</taxon>
        <taxon>Tracheophyta</taxon>
        <taxon>Spermatophyta</taxon>
        <taxon>Magnoliopsida</taxon>
        <taxon>Liliopsida</taxon>
        <taxon>Zingiberales</taxon>
        <taxon>Musaceae</taxon>
        <taxon>Ensete</taxon>
    </lineage>
</organism>
<proteinExistence type="predicted"/>
<reference evidence="2 3" key="1">
    <citation type="journal article" date="2014" name="Agronomy (Basel)">
        <title>A Draft Genome Sequence for Ensete ventricosum, the Drought-Tolerant Tree Against Hunger.</title>
        <authorList>
            <person name="Harrison J."/>
            <person name="Moore K.A."/>
            <person name="Paszkiewicz K."/>
            <person name="Jones T."/>
            <person name="Grant M."/>
            <person name="Ambacheew D."/>
            <person name="Muzemil S."/>
            <person name="Studholme D.J."/>
        </authorList>
    </citation>
    <scope>NUCLEOTIDE SEQUENCE [LARGE SCALE GENOMIC DNA]</scope>
</reference>
<evidence type="ECO:0000256" key="1">
    <source>
        <dbReference type="SAM" id="MobiDB-lite"/>
    </source>
</evidence>
<dbReference type="EMBL" id="AMZH03014217">
    <property type="protein sequence ID" value="RRT48016.1"/>
    <property type="molecule type" value="Genomic_DNA"/>
</dbReference>
<evidence type="ECO:0000313" key="2">
    <source>
        <dbReference type="EMBL" id="RRT48016.1"/>
    </source>
</evidence>
<dbReference type="Proteomes" id="UP000287651">
    <property type="component" value="Unassembled WGS sequence"/>
</dbReference>